<dbReference type="Proteomes" id="UP001355207">
    <property type="component" value="Chromosome 7"/>
</dbReference>
<dbReference type="EMBL" id="CP144104">
    <property type="protein sequence ID" value="WWC90505.1"/>
    <property type="molecule type" value="Genomic_DNA"/>
</dbReference>
<keyword evidence="3" id="KW-1185">Reference proteome</keyword>
<keyword evidence="1" id="KW-0732">Signal</keyword>
<organism evidence="2 3">
    <name type="scientific">Kwoniella dendrophila CBS 6074</name>
    <dbReference type="NCBI Taxonomy" id="1295534"/>
    <lineage>
        <taxon>Eukaryota</taxon>
        <taxon>Fungi</taxon>
        <taxon>Dikarya</taxon>
        <taxon>Basidiomycota</taxon>
        <taxon>Agaricomycotina</taxon>
        <taxon>Tremellomycetes</taxon>
        <taxon>Tremellales</taxon>
        <taxon>Cryptococcaceae</taxon>
        <taxon>Kwoniella</taxon>
    </lineage>
</organism>
<dbReference type="RefSeq" id="XP_066077268.1">
    <property type="nucleotide sequence ID" value="XM_066221171.1"/>
</dbReference>
<sequence length="174" mass="19600">MLFDLKQIGLLSILANGLFVSGVSANLEAHVEINLPEHTLFINETDQKELIRGPGKVSFDLFKEPLQRQNFTWKGLDKDNVDEPLWQTQVIADAGYPYKGIAKFEFQDSKPWVKLVSTEDTQARLECLKDKFECLKGKCEGDHPEFSLCGFYVTVESSIQIPSKANKLGVAYTV</sequence>
<feature type="signal peptide" evidence="1">
    <location>
        <begin position="1"/>
        <end position="25"/>
    </location>
</feature>
<accession>A0AAX4JYN7</accession>
<evidence type="ECO:0000256" key="1">
    <source>
        <dbReference type="SAM" id="SignalP"/>
    </source>
</evidence>
<dbReference type="GeneID" id="91096111"/>
<reference evidence="2 3" key="1">
    <citation type="submission" date="2024-01" db="EMBL/GenBank/DDBJ databases">
        <title>Comparative genomics of Cryptococcus and Kwoniella reveals pathogenesis evolution and contrasting modes of karyotype evolution via chromosome fusion or intercentromeric recombination.</title>
        <authorList>
            <person name="Coelho M.A."/>
            <person name="David-Palma M."/>
            <person name="Shea T."/>
            <person name="Bowers K."/>
            <person name="McGinley-Smith S."/>
            <person name="Mohammad A.W."/>
            <person name="Gnirke A."/>
            <person name="Yurkov A.M."/>
            <person name="Nowrousian M."/>
            <person name="Sun S."/>
            <person name="Cuomo C.A."/>
            <person name="Heitman J."/>
        </authorList>
    </citation>
    <scope>NUCLEOTIDE SEQUENCE [LARGE SCALE GENOMIC DNA]</scope>
    <source>
        <strain evidence="2 3">CBS 6074</strain>
    </source>
</reference>
<evidence type="ECO:0000313" key="3">
    <source>
        <dbReference type="Proteomes" id="UP001355207"/>
    </source>
</evidence>
<gene>
    <name evidence="2" type="ORF">L201_005441</name>
</gene>
<proteinExistence type="predicted"/>
<evidence type="ECO:0000313" key="2">
    <source>
        <dbReference type="EMBL" id="WWC90505.1"/>
    </source>
</evidence>
<protein>
    <submittedName>
        <fullName evidence="2">Uncharacterized protein</fullName>
    </submittedName>
</protein>
<dbReference type="AlphaFoldDB" id="A0AAX4JYN7"/>
<name>A0AAX4JYN7_9TREE</name>
<feature type="chain" id="PRO_5043455636" evidence="1">
    <location>
        <begin position="26"/>
        <end position="174"/>
    </location>
</feature>